<comment type="caution">
    <text evidence="2">The sequence shown here is derived from an EMBL/GenBank/DDBJ whole genome shotgun (WGS) entry which is preliminary data.</text>
</comment>
<dbReference type="EMBL" id="CAKKNE010000003">
    <property type="protein sequence ID" value="CAH0372412.1"/>
    <property type="molecule type" value="Genomic_DNA"/>
</dbReference>
<keyword evidence="3" id="KW-1185">Reference proteome</keyword>
<dbReference type="Proteomes" id="UP000789595">
    <property type="component" value="Unassembled WGS sequence"/>
</dbReference>
<protein>
    <submittedName>
        <fullName evidence="2">Uncharacterized protein</fullName>
    </submittedName>
</protein>
<feature type="signal peptide" evidence="1">
    <location>
        <begin position="1"/>
        <end position="16"/>
    </location>
</feature>
<keyword evidence="1" id="KW-0732">Signal</keyword>
<evidence type="ECO:0000313" key="3">
    <source>
        <dbReference type="Proteomes" id="UP000789595"/>
    </source>
</evidence>
<sequence>MLRLLRTVQLLLPMSAARMMAREAPAMPDIEEYRDVPIRAYNVRRRCRPLWQAIAARTTTSERQLVLLPTSGLGDMANAFVAATYLAFRHALRLRALDHRGFNDFGRYFSRWSAGGTKLALGGSELPVPMDTLLKVPTRWEHSKVRILAPGVAHIDLTHSGGRWAEGSDASRFDAAMRNESMTWIFLFAGNAEHSKMRQNGLVDAWLPDPIGKGRVGEWDHCALRYAMNIKRHIVQTVPPKPADVLIGIHIRALRYLRALGPNASSVVKAPNLREKNAQAWSGSTRGALRALNWPKGTTYFQRATANYVSKIGSGELSLTEALAKFSKDAQAPPPSVALLPRIHDDTFFLDVAWNASDFDGLRRHASAIERRVPAGRSVKWLVLADSPSLLKLLRTAWRDHVVAWEPSVPLHVSWTSQTSGGVYWSDRKHDEGSLRVDLSAQYADWLALGACDYILTTGSGFSTSAQRYSAAVRTVFSQGGGYPASRRVLGAVRSGVTVL</sequence>
<evidence type="ECO:0000256" key="1">
    <source>
        <dbReference type="SAM" id="SignalP"/>
    </source>
</evidence>
<dbReference type="AlphaFoldDB" id="A0A8J2WXH5"/>
<gene>
    <name evidence="2" type="ORF">PECAL_3P24060</name>
</gene>
<evidence type="ECO:0000313" key="2">
    <source>
        <dbReference type="EMBL" id="CAH0372412.1"/>
    </source>
</evidence>
<reference evidence="2" key="1">
    <citation type="submission" date="2021-11" db="EMBL/GenBank/DDBJ databases">
        <authorList>
            <consortium name="Genoscope - CEA"/>
            <person name="William W."/>
        </authorList>
    </citation>
    <scope>NUCLEOTIDE SEQUENCE</scope>
</reference>
<organism evidence="2 3">
    <name type="scientific">Pelagomonas calceolata</name>
    <dbReference type="NCBI Taxonomy" id="35677"/>
    <lineage>
        <taxon>Eukaryota</taxon>
        <taxon>Sar</taxon>
        <taxon>Stramenopiles</taxon>
        <taxon>Ochrophyta</taxon>
        <taxon>Pelagophyceae</taxon>
        <taxon>Pelagomonadales</taxon>
        <taxon>Pelagomonadaceae</taxon>
        <taxon>Pelagomonas</taxon>
    </lineage>
</organism>
<feature type="chain" id="PRO_5035279850" evidence="1">
    <location>
        <begin position="17"/>
        <end position="500"/>
    </location>
</feature>
<name>A0A8J2WXH5_9STRA</name>
<accession>A0A8J2WXH5</accession>
<proteinExistence type="predicted"/>